<proteinExistence type="predicted"/>
<organism evidence="3 4">
    <name type="scientific">Candidatus Flavonifractor intestinigallinarum</name>
    <dbReference type="NCBI Taxonomy" id="2838586"/>
    <lineage>
        <taxon>Bacteria</taxon>
        <taxon>Bacillati</taxon>
        <taxon>Bacillota</taxon>
        <taxon>Clostridia</taxon>
        <taxon>Eubacteriales</taxon>
        <taxon>Oscillospiraceae</taxon>
        <taxon>Flavonifractor</taxon>
    </lineage>
</organism>
<dbReference type="Pfam" id="PF09084">
    <property type="entry name" value="NMT1"/>
    <property type="match status" value="1"/>
</dbReference>
<dbReference type="AlphaFoldDB" id="A0A9D2S9R9"/>
<feature type="chain" id="PRO_5038580004" evidence="1">
    <location>
        <begin position="23"/>
        <end position="336"/>
    </location>
</feature>
<gene>
    <name evidence="3" type="ORF">H9712_02500</name>
</gene>
<dbReference type="SUPFAM" id="SSF53850">
    <property type="entry name" value="Periplasmic binding protein-like II"/>
    <property type="match status" value="1"/>
</dbReference>
<accession>A0A9D2S9R9</accession>
<keyword evidence="1" id="KW-0732">Signal</keyword>
<feature type="domain" description="SsuA/THI5-like" evidence="2">
    <location>
        <begin position="47"/>
        <end position="259"/>
    </location>
</feature>
<sequence length="336" mass="36367">MKRIAALALAGSLLLAGCSAPAGGGQETGSQDQLREISVVLDWYPNALHAFLYDAIEKGYFEEEGLKVNIQFPSNANDAISLVAAGQAEIGLYYQQDVIIARANQDVPVKSIGAVVQGPLNIVLSLKDKNITSPEDLVGKTVGYAGTELSEALIHSIMAYVGADSSDVTLIDVGFDLMSSMTTGNVDATIGCLVNHEVPQLEEEGFAVNYFDLDDYGVPTYYEGVFLASDTMIEEEPEVLQGFLRACAKGFDDMQADPDGVLQILLDNQNEENFPLSKTVEQKSMDTLLPMMETADAPFLSQSAECWQENVDWLLSEGLIDEAPALDELYVDLLSE</sequence>
<dbReference type="GO" id="GO:0009228">
    <property type="term" value="P:thiamine biosynthetic process"/>
    <property type="evidence" value="ECO:0007669"/>
    <property type="project" value="InterPro"/>
</dbReference>
<dbReference type="InterPro" id="IPR015168">
    <property type="entry name" value="SsuA/THI5"/>
</dbReference>
<evidence type="ECO:0000313" key="4">
    <source>
        <dbReference type="Proteomes" id="UP000823921"/>
    </source>
</evidence>
<dbReference type="Gene3D" id="3.40.190.10">
    <property type="entry name" value="Periplasmic binding protein-like II"/>
    <property type="match status" value="2"/>
</dbReference>
<evidence type="ECO:0000256" key="1">
    <source>
        <dbReference type="SAM" id="SignalP"/>
    </source>
</evidence>
<feature type="signal peptide" evidence="1">
    <location>
        <begin position="1"/>
        <end position="22"/>
    </location>
</feature>
<reference evidence="3" key="1">
    <citation type="journal article" date="2021" name="PeerJ">
        <title>Extensive microbial diversity within the chicken gut microbiome revealed by metagenomics and culture.</title>
        <authorList>
            <person name="Gilroy R."/>
            <person name="Ravi A."/>
            <person name="Getino M."/>
            <person name="Pursley I."/>
            <person name="Horton D.L."/>
            <person name="Alikhan N.F."/>
            <person name="Baker D."/>
            <person name="Gharbi K."/>
            <person name="Hall N."/>
            <person name="Watson M."/>
            <person name="Adriaenssens E.M."/>
            <person name="Foster-Nyarko E."/>
            <person name="Jarju S."/>
            <person name="Secka A."/>
            <person name="Antonio M."/>
            <person name="Oren A."/>
            <person name="Chaudhuri R.R."/>
            <person name="La Ragione R."/>
            <person name="Hildebrand F."/>
            <person name="Pallen M.J."/>
        </authorList>
    </citation>
    <scope>NUCLEOTIDE SEQUENCE</scope>
    <source>
        <strain evidence="3">CHK192-8294</strain>
    </source>
</reference>
<reference evidence="3" key="2">
    <citation type="submission" date="2021-04" db="EMBL/GenBank/DDBJ databases">
        <authorList>
            <person name="Gilroy R."/>
        </authorList>
    </citation>
    <scope>NUCLEOTIDE SEQUENCE</scope>
    <source>
        <strain evidence="3">CHK192-8294</strain>
    </source>
</reference>
<dbReference type="InterPro" id="IPR027939">
    <property type="entry name" value="NMT1/THI5"/>
</dbReference>
<dbReference type="Proteomes" id="UP000823921">
    <property type="component" value="Unassembled WGS sequence"/>
</dbReference>
<dbReference type="PANTHER" id="PTHR31528">
    <property type="entry name" value="4-AMINO-5-HYDROXYMETHYL-2-METHYLPYRIMIDINE PHOSPHATE SYNTHASE THI11-RELATED"/>
    <property type="match status" value="1"/>
</dbReference>
<dbReference type="EMBL" id="DWXO01000024">
    <property type="protein sequence ID" value="HJB79833.1"/>
    <property type="molecule type" value="Genomic_DNA"/>
</dbReference>
<evidence type="ECO:0000313" key="3">
    <source>
        <dbReference type="EMBL" id="HJB79833.1"/>
    </source>
</evidence>
<comment type="caution">
    <text evidence="3">The sequence shown here is derived from an EMBL/GenBank/DDBJ whole genome shotgun (WGS) entry which is preliminary data.</text>
</comment>
<dbReference type="PROSITE" id="PS51257">
    <property type="entry name" value="PROKAR_LIPOPROTEIN"/>
    <property type="match status" value="1"/>
</dbReference>
<name>A0A9D2S9R9_9FIRM</name>
<protein>
    <submittedName>
        <fullName evidence="3">ABC transporter substrate-binding protein</fullName>
    </submittedName>
</protein>
<evidence type="ECO:0000259" key="2">
    <source>
        <dbReference type="Pfam" id="PF09084"/>
    </source>
</evidence>
<dbReference type="PANTHER" id="PTHR31528:SF3">
    <property type="entry name" value="THIAMINE BIOSYNTHESIS PROTEIN HI_0357-RELATED"/>
    <property type="match status" value="1"/>
</dbReference>